<feature type="domain" description="DUF234" evidence="2">
    <location>
        <begin position="320"/>
        <end position="411"/>
    </location>
</feature>
<dbReference type="EMBL" id="WHZY01000027">
    <property type="protein sequence ID" value="NEG79373.1"/>
    <property type="molecule type" value="Genomic_DNA"/>
</dbReference>
<accession>A0A7K3TM76</accession>
<dbReference type="AlphaFoldDB" id="A0A7K3TM76"/>
<dbReference type="InterPro" id="IPR011579">
    <property type="entry name" value="ATPase_dom"/>
</dbReference>
<organism evidence="3 4">
    <name type="scientific">Bifidobacterium avesanii</name>
    <dbReference type="NCBI Taxonomy" id="1798157"/>
    <lineage>
        <taxon>Bacteria</taxon>
        <taxon>Bacillati</taxon>
        <taxon>Actinomycetota</taxon>
        <taxon>Actinomycetes</taxon>
        <taxon>Bifidobacteriales</taxon>
        <taxon>Bifidobacteriaceae</taxon>
        <taxon>Bifidobacterium</taxon>
    </lineage>
</organism>
<evidence type="ECO:0000259" key="1">
    <source>
        <dbReference type="Pfam" id="PF01637"/>
    </source>
</evidence>
<comment type="caution">
    <text evidence="3">The sequence shown here is derived from an EMBL/GenBank/DDBJ whole genome shotgun (WGS) entry which is preliminary data.</text>
</comment>
<dbReference type="PANTHER" id="PTHR34704:SF1">
    <property type="entry name" value="ATPASE"/>
    <property type="match status" value="1"/>
</dbReference>
<dbReference type="Pfam" id="PF01637">
    <property type="entry name" value="ATPase_2"/>
    <property type="match status" value="1"/>
</dbReference>
<evidence type="ECO:0000313" key="3">
    <source>
        <dbReference type="EMBL" id="NEG79373.1"/>
    </source>
</evidence>
<dbReference type="Gene3D" id="3.40.50.300">
    <property type="entry name" value="P-loop containing nucleotide triphosphate hydrolases"/>
    <property type="match status" value="1"/>
</dbReference>
<protein>
    <submittedName>
        <fullName evidence="3">ATP-binding protein</fullName>
    </submittedName>
</protein>
<name>A0A7K3TM76_9BIFI</name>
<dbReference type="InterPro" id="IPR011335">
    <property type="entry name" value="Restrct_endonuc-II-like"/>
</dbReference>
<keyword evidence="4" id="KW-1185">Reference proteome</keyword>
<proteinExistence type="predicted"/>
<feature type="domain" description="ATPase" evidence="1">
    <location>
        <begin position="3"/>
        <end position="208"/>
    </location>
</feature>
<gene>
    <name evidence="3" type="ORF">GFD22_10430</name>
</gene>
<dbReference type="SUPFAM" id="SSF52540">
    <property type="entry name" value="P-loop containing nucleoside triphosphate hydrolases"/>
    <property type="match status" value="1"/>
</dbReference>
<dbReference type="Pfam" id="PF03008">
    <property type="entry name" value="DUF234"/>
    <property type="match status" value="1"/>
</dbReference>
<dbReference type="InterPro" id="IPR027417">
    <property type="entry name" value="P-loop_NTPase"/>
</dbReference>
<dbReference type="GO" id="GO:0005524">
    <property type="term" value="F:ATP binding"/>
    <property type="evidence" value="ECO:0007669"/>
    <property type="project" value="UniProtKB-KW"/>
</dbReference>
<sequence>MTFIGRDDELSFLRDSYEDPRAQLIIMYGRRRIGKTETLVHFSQDKPTLFFAAQMGTRREQLAEFSRRMFEEGAPAGKYLSQYDDWRAALEDLAELPTPPNGKRRLVVIDEFPYLVRSDPSLPSILQNLWDHKLRHSNLMLVLCGSAMSFIEKEILSEKAPLYGRATGVMKMRPMPYWDAARFFPDYTDEDKALAYAMLGGVPQYLGTFNPERSLEWNAKRYILRRGSALYSEPDVLMREEFRETAKYSTIIRAIALGDTRLNDIATHTLIPANALGFYLSSLIEVGIAEREFPVTAKPAEHAKGTRGLYRLADDFFAFWYSFVYPNRSQLDGGDVDGVWRDTIQPALHNYASHAFERMCAEWLMRESRQGKLPYHLNRAGRWWDKTDEMDVVGLDHTGRKAIAGECKFRSAPMDPSMLNLLRARAAKLGAEELNLYLFSLGGFTRPLTDIAAADDSVRLVSLDAMME</sequence>
<evidence type="ECO:0000259" key="2">
    <source>
        <dbReference type="Pfam" id="PF03008"/>
    </source>
</evidence>
<dbReference type="PANTHER" id="PTHR34704">
    <property type="entry name" value="ATPASE"/>
    <property type="match status" value="1"/>
</dbReference>
<dbReference type="RefSeq" id="WP_152351280.1">
    <property type="nucleotide sequence ID" value="NZ_WBSN01000035.1"/>
</dbReference>
<dbReference type="OrthoDB" id="9813134at2"/>
<keyword evidence="3" id="KW-0547">Nucleotide-binding</keyword>
<reference evidence="3 4" key="1">
    <citation type="submission" date="2019-10" db="EMBL/GenBank/DDBJ databases">
        <title>Bifidobacterium from non-human primates.</title>
        <authorList>
            <person name="Modesto M."/>
        </authorList>
    </citation>
    <scope>NUCLEOTIDE SEQUENCE [LARGE SCALE GENOMIC DNA]</scope>
    <source>
        <strain evidence="3 4">TREC</strain>
    </source>
</reference>
<dbReference type="Proteomes" id="UP000469763">
    <property type="component" value="Unassembled WGS sequence"/>
</dbReference>
<evidence type="ECO:0000313" key="4">
    <source>
        <dbReference type="Proteomes" id="UP000469763"/>
    </source>
</evidence>
<dbReference type="InterPro" id="IPR004256">
    <property type="entry name" value="DUF234"/>
</dbReference>
<dbReference type="SUPFAM" id="SSF52980">
    <property type="entry name" value="Restriction endonuclease-like"/>
    <property type="match status" value="1"/>
</dbReference>
<keyword evidence="3" id="KW-0067">ATP-binding</keyword>